<dbReference type="PANTHER" id="PTHR21461">
    <property type="entry name" value="GLYCOSYLTRANSFERASE FAMILY 92 PROTEIN"/>
    <property type="match status" value="1"/>
</dbReference>
<keyword evidence="5" id="KW-0472">Membrane</keyword>
<evidence type="ECO:0000313" key="7">
    <source>
        <dbReference type="Proteomes" id="UP000664534"/>
    </source>
</evidence>
<name>A0A8H3J2E5_9LECA</name>
<dbReference type="GO" id="GO:0016757">
    <property type="term" value="F:glycosyltransferase activity"/>
    <property type="evidence" value="ECO:0007669"/>
    <property type="project" value="TreeGrafter"/>
</dbReference>
<protein>
    <recommendedName>
        <fullName evidence="8">Glycosyltransferase family 92 protein</fullName>
    </recommendedName>
</protein>
<keyword evidence="3 5" id="KW-1133">Transmembrane helix</keyword>
<dbReference type="AlphaFoldDB" id="A0A8H3J2E5"/>
<dbReference type="Pfam" id="PF13704">
    <property type="entry name" value="Glyco_tranf_2_4"/>
    <property type="match status" value="1"/>
</dbReference>
<evidence type="ECO:0000256" key="3">
    <source>
        <dbReference type="ARBA" id="ARBA00022989"/>
    </source>
</evidence>
<evidence type="ECO:0000256" key="5">
    <source>
        <dbReference type="SAM" id="Phobius"/>
    </source>
</evidence>
<evidence type="ECO:0000256" key="1">
    <source>
        <dbReference type="ARBA" id="ARBA00004167"/>
    </source>
</evidence>
<comment type="caution">
    <text evidence="6">The sequence shown here is derived from an EMBL/GenBank/DDBJ whole genome shotgun (WGS) entry which is preliminary data.</text>
</comment>
<dbReference type="PANTHER" id="PTHR21461:SF69">
    <property type="entry name" value="GLYCOSYLTRANSFERASE FAMILY 92 PROTEIN"/>
    <property type="match status" value="1"/>
</dbReference>
<feature type="transmembrane region" description="Helical" evidence="5">
    <location>
        <begin position="12"/>
        <end position="30"/>
    </location>
</feature>
<dbReference type="GO" id="GO:0016020">
    <property type="term" value="C:membrane"/>
    <property type="evidence" value="ECO:0007669"/>
    <property type="project" value="UniProtKB-SubCell"/>
</dbReference>
<feature type="region of interest" description="Disordered" evidence="4">
    <location>
        <begin position="64"/>
        <end position="99"/>
    </location>
</feature>
<keyword evidence="7" id="KW-1185">Reference proteome</keyword>
<evidence type="ECO:0000256" key="2">
    <source>
        <dbReference type="ARBA" id="ARBA00022692"/>
    </source>
</evidence>
<dbReference type="OrthoDB" id="2526284at2759"/>
<accession>A0A8H3J2E5</accession>
<dbReference type="EMBL" id="CAJPDT010000119">
    <property type="protein sequence ID" value="CAF9939475.1"/>
    <property type="molecule type" value="Genomic_DNA"/>
</dbReference>
<evidence type="ECO:0000256" key="4">
    <source>
        <dbReference type="SAM" id="MobiDB-lite"/>
    </source>
</evidence>
<proteinExistence type="predicted"/>
<reference evidence="6" key="1">
    <citation type="submission" date="2021-03" db="EMBL/GenBank/DDBJ databases">
        <authorList>
            <person name="Tagirdzhanova G."/>
        </authorList>
    </citation>
    <scope>NUCLEOTIDE SEQUENCE</scope>
</reference>
<gene>
    <name evidence="6" type="ORF">IMSHALPRED_001363</name>
</gene>
<dbReference type="Proteomes" id="UP000664534">
    <property type="component" value="Unassembled WGS sequence"/>
</dbReference>
<sequence>MTLPARSQLSKRLVALVVACALLSLIWFIYEAQLREAYNSLQKQAQQSAAFAKTALARPHNVLTPSTSIFDEPSGTDAQPHSVATPLTTVPDEQSDIDGQPHNVTTPSISVSDQKPDIDSQPHNNVTTLLPSISDEQAKIDAQRHNVTTPSISVFDKEVDAQPAPFPPLPPPDDEEYMAICMAVKNQSMDLPEFFTHYYYHLGIRRFYIFDDGTEPPLSTASYPIPSTAITWIYFQPHIQSAKLDERKGIQEKYYTGCVKMFGDQHTWMGFLDPDEFLEMTGGETLSDFLHGWARNDTVGAVGVNWLVHSSAGLLTRPADGPRKAFNRCILDDPNNDNLKVKTFVRTALFDQMENLHCIAKLKNGAIQVGEDGDLITKTCDRNPITRKRWGLHHYAPKSREEFLQKQQRGKIRGGKSAEGWWKKIENAEQRDCPELTKYVP</sequence>
<keyword evidence="2 5" id="KW-0812">Transmembrane</keyword>
<comment type="subcellular location">
    <subcellularLocation>
        <location evidence="1">Membrane</location>
        <topology evidence="1">Single-pass membrane protein</topology>
    </subcellularLocation>
</comment>
<evidence type="ECO:0000313" key="6">
    <source>
        <dbReference type="EMBL" id="CAF9939475.1"/>
    </source>
</evidence>
<evidence type="ECO:0008006" key="8">
    <source>
        <dbReference type="Google" id="ProtNLM"/>
    </source>
</evidence>
<dbReference type="GO" id="GO:0005737">
    <property type="term" value="C:cytoplasm"/>
    <property type="evidence" value="ECO:0007669"/>
    <property type="project" value="TreeGrafter"/>
</dbReference>
<organism evidence="6 7">
    <name type="scientific">Imshaugia aleurites</name>
    <dbReference type="NCBI Taxonomy" id="172621"/>
    <lineage>
        <taxon>Eukaryota</taxon>
        <taxon>Fungi</taxon>
        <taxon>Dikarya</taxon>
        <taxon>Ascomycota</taxon>
        <taxon>Pezizomycotina</taxon>
        <taxon>Lecanoromycetes</taxon>
        <taxon>OSLEUM clade</taxon>
        <taxon>Lecanoromycetidae</taxon>
        <taxon>Lecanorales</taxon>
        <taxon>Lecanorineae</taxon>
        <taxon>Parmeliaceae</taxon>
        <taxon>Imshaugia</taxon>
    </lineage>
</organism>